<evidence type="ECO:0008006" key="9">
    <source>
        <dbReference type="Google" id="ProtNLM"/>
    </source>
</evidence>
<dbReference type="EMBL" id="FNEZ01000001">
    <property type="protein sequence ID" value="SDJ40609.1"/>
    <property type="molecule type" value="Genomic_DNA"/>
</dbReference>
<evidence type="ECO:0000256" key="4">
    <source>
        <dbReference type="ARBA" id="ARBA00022989"/>
    </source>
</evidence>
<keyword evidence="5 6" id="KW-0472">Membrane</keyword>
<protein>
    <recommendedName>
        <fullName evidence="9">Lysylphosphatidylglycerol synthase TM region</fullName>
    </recommendedName>
</protein>
<name>A0A1G8TG85_9FLAO</name>
<evidence type="ECO:0000256" key="5">
    <source>
        <dbReference type="ARBA" id="ARBA00023136"/>
    </source>
</evidence>
<comment type="subcellular location">
    <subcellularLocation>
        <location evidence="1">Cell membrane</location>
        <topology evidence="1">Multi-pass membrane protein</topology>
    </subcellularLocation>
</comment>
<organism evidence="7 8">
    <name type="scientific">Flavobacterium noncentrifugens</name>
    <dbReference type="NCBI Taxonomy" id="1128970"/>
    <lineage>
        <taxon>Bacteria</taxon>
        <taxon>Pseudomonadati</taxon>
        <taxon>Bacteroidota</taxon>
        <taxon>Flavobacteriia</taxon>
        <taxon>Flavobacteriales</taxon>
        <taxon>Flavobacteriaceae</taxon>
        <taxon>Flavobacterium</taxon>
    </lineage>
</organism>
<feature type="transmembrane region" description="Helical" evidence="6">
    <location>
        <begin position="243"/>
        <end position="261"/>
    </location>
</feature>
<gene>
    <name evidence="7" type="ORF">SAMN04487935_0970</name>
</gene>
<feature type="transmembrane region" description="Helical" evidence="6">
    <location>
        <begin position="163"/>
        <end position="183"/>
    </location>
</feature>
<dbReference type="RefSeq" id="WP_091392267.1">
    <property type="nucleotide sequence ID" value="NZ_BKAI01000002.1"/>
</dbReference>
<feature type="transmembrane region" description="Helical" evidence="6">
    <location>
        <begin position="7"/>
        <end position="26"/>
    </location>
</feature>
<dbReference type="GO" id="GO:0005886">
    <property type="term" value="C:plasma membrane"/>
    <property type="evidence" value="ECO:0007669"/>
    <property type="project" value="UniProtKB-SubCell"/>
</dbReference>
<dbReference type="Pfam" id="PF03706">
    <property type="entry name" value="LPG_synthase_TM"/>
    <property type="match status" value="1"/>
</dbReference>
<reference evidence="7 8" key="1">
    <citation type="submission" date="2016-10" db="EMBL/GenBank/DDBJ databases">
        <authorList>
            <person name="de Groot N.N."/>
        </authorList>
    </citation>
    <scope>NUCLEOTIDE SEQUENCE [LARGE SCALE GENOMIC DNA]</scope>
    <source>
        <strain evidence="7 8">CGMCC 1.10076</strain>
    </source>
</reference>
<keyword evidence="8" id="KW-1185">Reference proteome</keyword>
<dbReference type="PANTHER" id="PTHR39087">
    <property type="entry name" value="UPF0104 MEMBRANE PROTEIN MJ1595"/>
    <property type="match status" value="1"/>
</dbReference>
<evidence type="ECO:0000256" key="1">
    <source>
        <dbReference type="ARBA" id="ARBA00004651"/>
    </source>
</evidence>
<dbReference type="InterPro" id="IPR022791">
    <property type="entry name" value="L-PG_synthase/AglD"/>
</dbReference>
<accession>A0A1G8TG85</accession>
<keyword evidence="4 6" id="KW-1133">Transmembrane helix</keyword>
<sequence length="320" mass="36337">MKQQISKWLSILLPVLLGVYLIYYSYHQFTPEQIKEIEGYFKNADYTYIFIAGFIAVLGNASRAYRWKFSLEQMGYTSSFQNNFMAVNIGYLLNLTVPRSGEISRALVVKKYNGIPFDKGFGSIVAERIVDMVILLLFMLLAVTLQFDVVKAFILDKIPLKKLLILVVAGLVAFVVLILIYMYSRSKLILSLKQKVSGLKEGIFSLVHMEKKWAYFFHTIFIWLSFIGMFYVTIFAFPETSHLSIGAVVTSFVVGSIAIAFTNSGFGSYPFLISKILLFYSISETVGNAFGWIVWTSQMLVLVLLGVLSFLFLPVFNRSK</sequence>
<feature type="transmembrane region" description="Helical" evidence="6">
    <location>
        <begin position="289"/>
        <end position="316"/>
    </location>
</feature>
<dbReference type="STRING" id="1128970.SAMN04487935_0970"/>
<evidence type="ECO:0000256" key="2">
    <source>
        <dbReference type="ARBA" id="ARBA00022475"/>
    </source>
</evidence>
<feature type="transmembrane region" description="Helical" evidence="6">
    <location>
        <begin position="129"/>
        <end position="147"/>
    </location>
</feature>
<feature type="transmembrane region" description="Helical" evidence="6">
    <location>
        <begin position="46"/>
        <end position="65"/>
    </location>
</feature>
<dbReference type="Proteomes" id="UP000199580">
    <property type="component" value="Unassembled WGS sequence"/>
</dbReference>
<dbReference type="AlphaFoldDB" id="A0A1G8TG85"/>
<evidence type="ECO:0000256" key="6">
    <source>
        <dbReference type="SAM" id="Phobius"/>
    </source>
</evidence>
<feature type="transmembrane region" description="Helical" evidence="6">
    <location>
        <begin position="213"/>
        <end position="237"/>
    </location>
</feature>
<keyword evidence="3 6" id="KW-0812">Transmembrane</keyword>
<evidence type="ECO:0000256" key="3">
    <source>
        <dbReference type="ARBA" id="ARBA00022692"/>
    </source>
</evidence>
<evidence type="ECO:0000313" key="7">
    <source>
        <dbReference type="EMBL" id="SDJ40609.1"/>
    </source>
</evidence>
<evidence type="ECO:0000313" key="8">
    <source>
        <dbReference type="Proteomes" id="UP000199580"/>
    </source>
</evidence>
<proteinExistence type="predicted"/>
<dbReference type="PANTHER" id="PTHR39087:SF2">
    <property type="entry name" value="UPF0104 MEMBRANE PROTEIN MJ1595"/>
    <property type="match status" value="1"/>
</dbReference>
<dbReference type="OrthoDB" id="9812094at2"/>
<dbReference type="NCBIfam" id="TIGR00374">
    <property type="entry name" value="flippase-like domain"/>
    <property type="match status" value="1"/>
</dbReference>
<keyword evidence="2" id="KW-1003">Cell membrane</keyword>